<dbReference type="InterPro" id="IPR052912">
    <property type="entry name" value="UPF0111_domain"/>
</dbReference>
<dbReference type="PANTHER" id="PTHR37298">
    <property type="entry name" value="UPF0111 PROTEIN YKAA"/>
    <property type="match status" value="1"/>
</dbReference>
<evidence type="ECO:0000313" key="3">
    <source>
        <dbReference type="Proteomes" id="UP001560296"/>
    </source>
</evidence>
<dbReference type="EMBL" id="JBFTEG010000002">
    <property type="protein sequence ID" value="MEX6501350.1"/>
    <property type="molecule type" value="Genomic_DNA"/>
</dbReference>
<keyword evidence="3" id="KW-1185">Reference proteome</keyword>
<evidence type="ECO:0000313" key="2">
    <source>
        <dbReference type="EMBL" id="MEX6501350.1"/>
    </source>
</evidence>
<reference evidence="2 3" key="1">
    <citation type="submission" date="2024-07" db="EMBL/GenBank/DDBJ databases">
        <authorList>
            <person name="Li M."/>
        </authorList>
    </citation>
    <scope>NUCLEOTIDE SEQUENCE [LARGE SCALE GENOMIC DNA]</scope>
    <source>
        <strain evidence="2 3">25A3E</strain>
    </source>
</reference>
<dbReference type="Proteomes" id="UP001560296">
    <property type="component" value="Unassembled WGS sequence"/>
</dbReference>
<sequence length="250" mass="28166">MKEPPVPLWRRWWQGLAPPTPDFHGLLNQQCDLVVEGMAQLLAYMRTGEDVHADRVIELERQGDGLRVANMNLLHQTFITPFDREDIYRSIAAIDEIINYARTTVREMRGLSLSPDEHTRAMAELLHEGVLSLQSGYARLAKKPLLAEADAEAARKMERVAEHTYRAALSELFDAQHYVATLTAEQRQTADSLEVLMQELTRSEVAAVGSAVGFVVEILKRREVYRHMSNAADRVARAGEVLHDIVAKIA</sequence>
<proteinExistence type="inferred from homology"/>
<protein>
    <submittedName>
        <fullName evidence="2">DUF47 domain-containing protein</fullName>
    </submittedName>
</protein>
<dbReference type="PANTHER" id="PTHR37298:SF1">
    <property type="entry name" value="UPF0111 PROTEIN YKAA"/>
    <property type="match status" value="1"/>
</dbReference>
<dbReference type="InterPro" id="IPR018445">
    <property type="entry name" value="Put_Phosphate_transp_reg"/>
</dbReference>
<dbReference type="InterPro" id="IPR038078">
    <property type="entry name" value="PhoU-like_sf"/>
</dbReference>
<comment type="caution">
    <text evidence="2">The sequence shown here is derived from an EMBL/GenBank/DDBJ whole genome shotgun (WGS) entry which is preliminary data.</text>
</comment>
<dbReference type="Pfam" id="PF01865">
    <property type="entry name" value="PhoU_div"/>
    <property type="match status" value="1"/>
</dbReference>
<comment type="similarity">
    <text evidence="1">Belongs to the UPF0111 family.</text>
</comment>
<accession>A0ABV3YRZ9</accession>
<dbReference type="RefSeq" id="WP_369286303.1">
    <property type="nucleotide sequence ID" value="NZ_JBFTEG010000002.1"/>
</dbReference>
<evidence type="ECO:0000256" key="1">
    <source>
        <dbReference type="ARBA" id="ARBA00008591"/>
    </source>
</evidence>
<dbReference type="Gene3D" id="1.20.58.220">
    <property type="entry name" value="Phosphate transport system protein phou homolog 2, domain 2"/>
    <property type="match status" value="1"/>
</dbReference>
<organism evidence="2 3">
    <name type="scientific">Pseudomonas zhanjiangensis</name>
    <dbReference type="NCBI Taxonomy" id="3239015"/>
    <lineage>
        <taxon>Bacteria</taxon>
        <taxon>Pseudomonadati</taxon>
        <taxon>Pseudomonadota</taxon>
        <taxon>Gammaproteobacteria</taxon>
        <taxon>Pseudomonadales</taxon>
        <taxon>Pseudomonadaceae</taxon>
        <taxon>Pseudomonas</taxon>
    </lineage>
</organism>
<name>A0ABV3YRZ9_9PSED</name>
<gene>
    <name evidence="2" type="ORF">AB5S05_04685</name>
</gene>